<feature type="binding site" evidence="10">
    <location>
        <position position="251"/>
    </location>
    <ligand>
        <name>UDP-N-acetyl-alpha-D-glucosamine</name>
        <dbReference type="ChEBI" id="CHEBI:57705"/>
    </ligand>
</feature>
<dbReference type="GO" id="GO:0050511">
    <property type="term" value="F:undecaprenyldiphospho-muramoylpentapeptide beta-N-acetylglucosaminyltransferase activity"/>
    <property type="evidence" value="ECO:0007669"/>
    <property type="project" value="UniProtKB-UniRule"/>
</dbReference>
<feature type="binding site" evidence="10">
    <location>
        <position position="124"/>
    </location>
    <ligand>
        <name>UDP-N-acetyl-alpha-D-glucosamine</name>
        <dbReference type="ChEBI" id="CHEBI:57705"/>
    </ligand>
</feature>
<dbReference type="SUPFAM" id="SSF53756">
    <property type="entry name" value="UDP-Glycosyltransferase/glycogen phosphorylase"/>
    <property type="match status" value="1"/>
</dbReference>
<evidence type="ECO:0000313" key="13">
    <source>
        <dbReference type="EMBL" id="KNY24944.1"/>
    </source>
</evidence>
<keyword evidence="1 10" id="KW-1003">Cell membrane</keyword>
<keyword evidence="7 10" id="KW-0472">Membrane</keyword>
<comment type="subcellular location">
    <subcellularLocation>
        <location evidence="10">Cell membrane</location>
        <topology evidence="10">Peripheral membrane protein</topology>
        <orientation evidence="10">Cytoplasmic side</orientation>
    </subcellularLocation>
</comment>
<dbReference type="GO" id="GO:0009252">
    <property type="term" value="P:peptidoglycan biosynthetic process"/>
    <property type="evidence" value="ECO:0007669"/>
    <property type="project" value="UniProtKB-UniRule"/>
</dbReference>
<keyword evidence="3 10" id="KW-0328">Glycosyltransferase</keyword>
<dbReference type="GO" id="GO:0051991">
    <property type="term" value="F:UDP-N-acetyl-D-glucosamine:N-acetylmuramoyl-L-alanyl-D-glutamyl-meso-2,6-diaminopimelyl-D-alanyl-D-alanine-diphosphoundecaprenol 4-beta-N-acetylglucosaminlytransferase activity"/>
    <property type="evidence" value="ECO:0007669"/>
    <property type="project" value="RHEA"/>
</dbReference>
<comment type="similarity">
    <text evidence="10">Belongs to the glycosyltransferase 28 family. MurG subfamily.</text>
</comment>
<dbReference type="OrthoDB" id="9808936at2"/>
<dbReference type="PANTHER" id="PTHR21015:SF22">
    <property type="entry name" value="GLYCOSYLTRANSFERASE"/>
    <property type="match status" value="1"/>
</dbReference>
<comment type="caution">
    <text evidence="10">Lacks conserved residue(s) required for the propagation of feature annotation.</text>
</comment>
<dbReference type="PANTHER" id="PTHR21015">
    <property type="entry name" value="UDP-N-ACETYLGLUCOSAMINE--N-ACETYLMURAMYL-(PENTAPEPTIDE) PYROPHOSPHORYL-UNDECAPRENOL N-ACETYLGLUCOSAMINE TRANSFERASE 1"/>
    <property type="match status" value="1"/>
</dbReference>
<evidence type="ECO:0000256" key="6">
    <source>
        <dbReference type="ARBA" id="ARBA00022984"/>
    </source>
</evidence>
<keyword evidence="8 10" id="KW-0131">Cell cycle</keyword>
<proteinExistence type="inferred from homology"/>
<evidence type="ECO:0000256" key="4">
    <source>
        <dbReference type="ARBA" id="ARBA00022679"/>
    </source>
</evidence>
<comment type="catalytic activity">
    <reaction evidence="10">
        <text>di-trans,octa-cis-undecaprenyl diphospho-N-acetyl-alpha-D-muramoyl-L-alanyl-D-glutamyl-meso-2,6-diaminopimeloyl-D-alanyl-D-alanine + UDP-N-acetyl-alpha-D-glucosamine = di-trans,octa-cis-undecaprenyl diphospho-[N-acetyl-alpha-D-glucosaminyl-(1-&gt;4)]-N-acetyl-alpha-D-muramoyl-L-alanyl-D-glutamyl-meso-2,6-diaminopimeloyl-D-alanyl-D-alanine + UDP + H(+)</text>
        <dbReference type="Rhea" id="RHEA:31227"/>
        <dbReference type="ChEBI" id="CHEBI:15378"/>
        <dbReference type="ChEBI" id="CHEBI:57705"/>
        <dbReference type="ChEBI" id="CHEBI:58223"/>
        <dbReference type="ChEBI" id="CHEBI:61387"/>
        <dbReference type="ChEBI" id="CHEBI:61388"/>
        <dbReference type="EC" id="2.4.1.227"/>
    </reaction>
</comment>
<feature type="binding site" evidence="10">
    <location>
        <begin position="10"/>
        <end position="12"/>
    </location>
    <ligand>
        <name>UDP-N-acetyl-alpha-D-glucosamine</name>
        <dbReference type="ChEBI" id="CHEBI:57705"/>
    </ligand>
</feature>
<evidence type="ECO:0000256" key="7">
    <source>
        <dbReference type="ARBA" id="ARBA00023136"/>
    </source>
</evidence>
<dbReference type="EMBL" id="LGTC01000001">
    <property type="protein sequence ID" value="KNY24944.1"/>
    <property type="molecule type" value="Genomic_DNA"/>
</dbReference>
<feature type="domain" description="Glycosyl transferase family 28 C-terminal" evidence="12">
    <location>
        <begin position="190"/>
        <end position="354"/>
    </location>
</feature>
<evidence type="ECO:0000313" key="14">
    <source>
        <dbReference type="Proteomes" id="UP000036923"/>
    </source>
</evidence>
<evidence type="ECO:0000259" key="11">
    <source>
        <dbReference type="Pfam" id="PF03033"/>
    </source>
</evidence>
<keyword evidence="6 10" id="KW-0573">Peptidoglycan synthesis</keyword>
<feature type="domain" description="Glycosyltransferase family 28 N-terminal" evidence="11">
    <location>
        <begin position="3"/>
        <end position="139"/>
    </location>
</feature>
<reference evidence="14" key="1">
    <citation type="submission" date="2015-07" db="EMBL/GenBank/DDBJ databases">
        <title>Near-Complete Genome Sequence of the Cellulolytic Bacterium Bacteroides (Pseudobacteroides) cellulosolvens ATCC 35603.</title>
        <authorList>
            <person name="Dassa B."/>
            <person name="Utturkar S.M."/>
            <person name="Klingeman D.M."/>
            <person name="Hurt R.A."/>
            <person name="Keller M."/>
            <person name="Xu J."/>
            <person name="Reddy Y.H.K."/>
            <person name="Borovok I."/>
            <person name="Grinberg I.R."/>
            <person name="Lamed R."/>
            <person name="Zhivin O."/>
            <person name="Bayer E.A."/>
            <person name="Brown S.D."/>
        </authorList>
    </citation>
    <scope>NUCLEOTIDE SEQUENCE [LARGE SCALE GENOMIC DNA]</scope>
    <source>
        <strain evidence="14">DSM 2933</strain>
    </source>
</reference>
<dbReference type="GO" id="GO:0071555">
    <property type="term" value="P:cell wall organization"/>
    <property type="evidence" value="ECO:0007669"/>
    <property type="project" value="UniProtKB-KW"/>
</dbReference>
<dbReference type="GO" id="GO:0005886">
    <property type="term" value="C:plasma membrane"/>
    <property type="evidence" value="ECO:0007669"/>
    <property type="project" value="UniProtKB-SubCell"/>
</dbReference>
<dbReference type="HAMAP" id="MF_00033">
    <property type="entry name" value="MurG"/>
    <property type="match status" value="1"/>
</dbReference>
<name>A0A0L6JGV1_9FIRM</name>
<dbReference type="EC" id="2.4.1.227" evidence="10"/>
<evidence type="ECO:0000256" key="5">
    <source>
        <dbReference type="ARBA" id="ARBA00022960"/>
    </source>
</evidence>
<dbReference type="InterPro" id="IPR004276">
    <property type="entry name" value="GlycoTrans_28_N"/>
</dbReference>
<gene>
    <name evidence="10" type="primary">murG</name>
    <name evidence="13" type="ORF">Bccel_0201</name>
</gene>
<keyword evidence="14" id="KW-1185">Reference proteome</keyword>
<comment type="pathway">
    <text evidence="10">Cell wall biogenesis; peptidoglycan biosynthesis.</text>
</comment>
<feature type="binding site" evidence="10">
    <location>
        <position position="196"/>
    </location>
    <ligand>
        <name>UDP-N-acetyl-alpha-D-glucosamine</name>
        <dbReference type="ChEBI" id="CHEBI:57705"/>
    </ligand>
</feature>
<keyword evidence="2 10" id="KW-0132">Cell division</keyword>
<feature type="binding site" evidence="10">
    <location>
        <position position="166"/>
    </location>
    <ligand>
        <name>UDP-N-acetyl-alpha-D-glucosamine</name>
        <dbReference type="ChEBI" id="CHEBI:57705"/>
    </ligand>
</feature>
<dbReference type="Pfam" id="PF03033">
    <property type="entry name" value="Glyco_transf_28"/>
    <property type="match status" value="1"/>
</dbReference>
<keyword evidence="9 10" id="KW-0961">Cell wall biogenesis/degradation</keyword>
<keyword evidence="4 10" id="KW-0808">Transferase</keyword>
<dbReference type="Proteomes" id="UP000036923">
    <property type="component" value="Unassembled WGS sequence"/>
</dbReference>
<protein>
    <recommendedName>
        <fullName evidence="10">UDP-N-acetylglucosamine--N-acetylmuramyl-(pentapeptide) pyrophosphoryl-undecaprenol N-acetylglucosamine transferase</fullName>
        <ecNumber evidence="10">2.4.1.227</ecNumber>
    </recommendedName>
    <alternativeName>
        <fullName evidence="10">Undecaprenyl-PP-MurNAc-pentapeptide-UDPGlcNAc GlcNAc transferase</fullName>
    </alternativeName>
</protein>
<dbReference type="GO" id="GO:0005975">
    <property type="term" value="P:carbohydrate metabolic process"/>
    <property type="evidence" value="ECO:0007669"/>
    <property type="project" value="InterPro"/>
</dbReference>
<sequence length="364" mass="39972">MKVLIAGGGTAGHINPGLAIAKYIKSKSTDTKIIFVGTERGLETKLVPREGFELKLIKVRGFRRKLSKETFISVKEMFQGFHEARSIVKEFKPDIVIGTGGYVCGPVVFSAAMRKIPTLIHEQNAFPGVTNRILSRFSNITAISFKESEKFFKGAKKIVLTGNPIRKEMLEIDRAKARESLKVDSSNPLVVIFGGSLGAEKINQSVVDMLKTHYREGTFKLIYATGEKQYKNVMEKLEGLSYKSVQVLPYIFDMAGVMAAADLAVCRAGAITISELTALSVPSIMIPSPYVTANHQEHNAKALEKHGAALVILEKDLNGEVLHKKIIDTIKNKAKLKEMSKNASMIGVRDAADKIYSLAMGIKV</sequence>
<dbReference type="Pfam" id="PF04101">
    <property type="entry name" value="Glyco_tran_28_C"/>
    <property type="match status" value="1"/>
</dbReference>
<comment type="function">
    <text evidence="10">Cell wall formation. Catalyzes the transfer of a GlcNAc subunit on undecaprenyl-pyrophosphoryl-MurNAc-pentapeptide (lipid intermediate I) to form undecaprenyl-pyrophosphoryl-MurNAc-(pentapeptide)GlcNAc (lipid intermediate II).</text>
</comment>
<organism evidence="13 14">
    <name type="scientific">Pseudobacteroides cellulosolvens ATCC 35603 = DSM 2933</name>
    <dbReference type="NCBI Taxonomy" id="398512"/>
    <lineage>
        <taxon>Bacteria</taxon>
        <taxon>Bacillati</taxon>
        <taxon>Bacillota</taxon>
        <taxon>Clostridia</taxon>
        <taxon>Eubacteriales</taxon>
        <taxon>Oscillospiraceae</taxon>
        <taxon>Pseudobacteroides</taxon>
    </lineage>
</organism>
<dbReference type="RefSeq" id="WP_036939637.1">
    <property type="nucleotide sequence ID" value="NZ_JQKC01000009.1"/>
</dbReference>
<evidence type="ECO:0000256" key="8">
    <source>
        <dbReference type="ARBA" id="ARBA00023306"/>
    </source>
</evidence>
<keyword evidence="5 10" id="KW-0133">Cell shape</keyword>
<dbReference type="PATRIC" id="fig|398512.5.peg.212"/>
<dbReference type="GO" id="GO:0051301">
    <property type="term" value="P:cell division"/>
    <property type="evidence" value="ECO:0007669"/>
    <property type="project" value="UniProtKB-KW"/>
</dbReference>
<dbReference type="CDD" id="cd03785">
    <property type="entry name" value="GT28_MurG"/>
    <property type="match status" value="1"/>
</dbReference>
<evidence type="ECO:0000259" key="12">
    <source>
        <dbReference type="Pfam" id="PF04101"/>
    </source>
</evidence>
<dbReference type="GO" id="GO:0008360">
    <property type="term" value="P:regulation of cell shape"/>
    <property type="evidence" value="ECO:0007669"/>
    <property type="project" value="UniProtKB-KW"/>
</dbReference>
<dbReference type="UniPathway" id="UPA00219"/>
<evidence type="ECO:0000256" key="9">
    <source>
        <dbReference type="ARBA" id="ARBA00023316"/>
    </source>
</evidence>
<dbReference type="AlphaFoldDB" id="A0A0L6JGV1"/>
<evidence type="ECO:0000256" key="3">
    <source>
        <dbReference type="ARBA" id="ARBA00022676"/>
    </source>
</evidence>
<comment type="caution">
    <text evidence="13">The sequence shown here is derived from an EMBL/GenBank/DDBJ whole genome shotgun (WGS) entry which is preliminary data.</text>
</comment>
<feature type="binding site" evidence="10">
    <location>
        <position position="296"/>
    </location>
    <ligand>
        <name>UDP-N-acetyl-alpha-D-glucosamine</name>
        <dbReference type="ChEBI" id="CHEBI:57705"/>
    </ligand>
</feature>
<evidence type="ECO:0000256" key="10">
    <source>
        <dbReference type="HAMAP-Rule" id="MF_00033"/>
    </source>
</evidence>
<dbReference type="STRING" id="398512.Bccel_0201"/>
<dbReference type="eggNOG" id="COG0707">
    <property type="taxonomic scope" value="Bacteria"/>
</dbReference>
<accession>A0A0L6JGV1</accession>
<evidence type="ECO:0000256" key="1">
    <source>
        <dbReference type="ARBA" id="ARBA00022475"/>
    </source>
</evidence>
<dbReference type="NCBIfam" id="TIGR01133">
    <property type="entry name" value="murG"/>
    <property type="match status" value="1"/>
</dbReference>
<dbReference type="InterPro" id="IPR007235">
    <property type="entry name" value="Glyco_trans_28_C"/>
</dbReference>
<evidence type="ECO:0000256" key="2">
    <source>
        <dbReference type="ARBA" id="ARBA00022618"/>
    </source>
</evidence>
<dbReference type="Gene3D" id="3.40.50.2000">
    <property type="entry name" value="Glycogen Phosphorylase B"/>
    <property type="match status" value="2"/>
</dbReference>
<dbReference type="InterPro" id="IPR006009">
    <property type="entry name" value="GlcNAc_MurG"/>
</dbReference>